<keyword evidence="1" id="KW-1133">Transmembrane helix</keyword>
<dbReference type="EMBL" id="PETS01000116">
    <property type="protein sequence ID" value="PIV50613.1"/>
    <property type="molecule type" value="Genomic_DNA"/>
</dbReference>
<keyword evidence="1" id="KW-0812">Transmembrane</keyword>
<protein>
    <submittedName>
        <fullName evidence="2">Uncharacterized protein</fullName>
    </submittedName>
</protein>
<comment type="caution">
    <text evidence="2">The sequence shown here is derived from an EMBL/GenBank/DDBJ whole genome shotgun (WGS) entry which is preliminary data.</text>
</comment>
<feature type="transmembrane region" description="Helical" evidence="1">
    <location>
        <begin position="33"/>
        <end position="54"/>
    </location>
</feature>
<reference evidence="3" key="1">
    <citation type="submission" date="2017-09" db="EMBL/GenBank/DDBJ databases">
        <title>Depth-based differentiation of microbial function through sediment-hosted aquifers and enrichment of novel symbionts in the deep terrestrial subsurface.</title>
        <authorList>
            <person name="Probst A.J."/>
            <person name="Ladd B."/>
            <person name="Jarett J.K."/>
            <person name="Geller-Mcgrath D.E."/>
            <person name="Sieber C.M.K."/>
            <person name="Emerson J.B."/>
            <person name="Anantharaman K."/>
            <person name="Thomas B.C."/>
            <person name="Malmstrom R."/>
            <person name="Stieglmeier M."/>
            <person name="Klingl A."/>
            <person name="Woyke T."/>
            <person name="Ryan C.M."/>
            <person name="Banfield J.F."/>
        </authorList>
    </citation>
    <scope>NUCLEOTIDE SEQUENCE [LARGE SCALE GENOMIC DNA]</scope>
</reference>
<dbReference type="Proteomes" id="UP000228896">
    <property type="component" value="Unassembled WGS sequence"/>
</dbReference>
<feature type="transmembrane region" description="Helical" evidence="1">
    <location>
        <begin position="7"/>
        <end position="27"/>
    </location>
</feature>
<dbReference type="AlphaFoldDB" id="A0A2M7DLD9"/>
<evidence type="ECO:0000313" key="3">
    <source>
        <dbReference type="Proteomes" id="UP000228896"/>
    </source>
</evidence>
<evidence type="ECO:0000313" key="2">
    <source>
        <dbReference type="EMBL" id="PIV50613.1"/>
    </source>
</evidence>
<proteinExistence type="predicted"/>
<organism evidence="2 3">
    <name type="scientific">Candidatus Falkowbacteria bacterium CG02_land_8_20_14_3_00_36_14</name>
    <dbReference type="NCBI Taxonomy" id="1974560"/>
    <lineage>
        <taxon>Bacteria</taxon>
        <taxon>Candidatus Falkowiibacteriota</taxon>
    </lineage>
</organism>
<name>A0A2M7DLD9_9BACT</name>
<keyword evidence="1" id="KW-0472">Membrane</keyword>
<evidence type="ECO:0000256" key="1">
    <source>
        <dbReference type="SAM" id="Phobius"/>
    </source>
</evidence>
<gene>
    <name evidence="2" type="ORF">COS18_04500</name>
</gene>
<accession>A0A2M7DLD9</accession>
<sequence length="66" mass="7002">MTLGKISLLLQVLGIISLLILIVYGILTISSSVIYGLICFDSGIMIGLGFGLVVKKDFSAQVQEKG</sequence>